<dbReference type="Proteomes" id="UP000051074">
    <property type="component" value="Unassembled WGS sequence"/>
</dbReference>
<keyword evidence="2" id="KW-0067">ATP-binding</keyword>
<keyword evidence="6" id="KW-1185">Reference proteome</keyword>
<feature type="active site" evidence="1">
    <location>
        <position position="192"/>
    </location>
</feature>
<proteinExistence type="predicted"/>
<comment type="caution">
    <text evidence="5">The sequence shown here is derived from an EMBL/GenBank/DDBJ whole genome shotgun (WGS) entry which is preliminary data.</text>
</comment>
<dbReference type="eggNOG" id="COG3177">
    <property type="taxonomic scope" value="Bacteria"/>
</dbReference>
<reference evidence="5 6" key="1">
    <citation type="journal article" date="2015" name="Genome Announc.">
        <title>Expanding the biotechnology potential of lactobacilli through comparative genomics of 213 strains and associated genera.</title>
        <authorList>
            <person name="Sun Z."/>
            <person name="Harris H.M."/>
            <person name="McCann A."/>
            <person name="Guo C."/>
            <person name="Argimon S."/>
            <person name="Zhang W."/>
            <person name="Yang X."/>
            <person name="Jeffery I.B."/>
            <person name="Cooney J.C."/>
            <person name="Kagawa T.F."/>
            <person name="Liu W."/>
            <person name="Song Y."/>
            <person name="Salvetti E."/>
            <person name="Wrobel A."/>
            <person name="Rasinkangas P."/>
            <person name="Parkhill J."/>
            <person name="Rea M.C."/>
            <person name="O'Sullivan O."/>
            <person name="Ritari J."/>
            <person name="Douillard F.P."/>
            <person name="Paul Ross R."/>
            <person name="Yang R."/>
            <person name="Briner A.E."/>
            <person name="Felis G.E."/>
            <person name="de Vos W.M."/>
            <person name="Barrangou R."/>
            <person name="Klaenhammer T.R."/>
            <person name="Caufield P.W."/>
            <person name="Cui Y."/>
            <person name="Zhang H."/>
            <person name="O'Toole P.W."/>
        </authorList>
    </citation>
    <scope>NUCLEOTIDE SEQUENCE [LARGE SCALE GENOMIC DNA]</scope>
    <source>
        <strain evidence="5 6">DSM 19284</strain>
    </source>
</reference>
<dbReference type="InterPro" id="IPR003812">
    <property type="entry name" value="Fido"/>
</dbReference>
<dbReference type="PANTHER" id="PTHR13504:SF38">
    <property type="entry name" value="FIDO DOMAIN-CONTAINING PROTEIN"/>
    <property type="match status" value="1"/>
</dbReference>
<sequence length="453" mass="51874">MIRKGGAAMTEYTLAQVDLLQFNCRKALKNLLPEDQQTLRSQWSPDSKEQKFEHVWSSNAIEGAKVGLRDTTKILDKGLTGNGNRISDLLATLDLGRAYDDMLFFVKNQTPISEQMIKELHYDLTKLSEPDISGQYRTTAVHPAQSTHNPYSQPFEIRPQMEDLVKWIPDAQARLHPVAFAAQLHLKFVTIHPFQDGNGRLARLLMNMALLENGYPLVNILPDSDHRGAYLDALEACQTSNGIDGAPLENLVASYVGQIYKNRLAAIKLKGREREWKLDRHDEFSFNIGYKWQSLGDAIYDETSPVSVRYHHALNKVFKDHFDDGYSFYMADEISNGVANDTACYWARYFAARVLFADGASDAEIMKRLDQFRFDDLDWNEEKFQETSKQALYRARVDLFIQLSDKFPELNDSLIQMVSNEVYNGSTEFRNYVKKYCAEHGKEPGYLNFSELT</sequence>
<feature type="site" description="Important for autoinhibition of adenylyltransferase activity" evidence="3">
    <location>
        <position position="62"/>
    </location>
</feature>
<evidence type="ECO:0000313" key="5">
    <source>
        <dbReference type="EMBL" id="KRL02743.1"/>
    </source>
</evidence>
<dbReference type="Pfam" id="PF02661">
    <property type="entry name" value="Fic"/>
    <property type="match status" value="1"/>
</dbReference>
<name>A0A0R1M3W9_9LACO</name>
<dbReference type="GO" id="GO:0005524">
    <property type="term" value="F:ATP binding"/>
    <property type="evidence" value="ECO:0007669"/>
    <property type="project" value="UniProtKB-KW"/>
</dbReference>
<dbReference type="EMBL" id="AZDU01000010">
    <property type="protein sequence ID" value="KRL02743.1"/>
    <property type="molecule type" value="Genomic_DNA"/>
</dbReference>
<evidence type="ECO:0000256" key="2">
    <source>
        <dbReference type="PIRSR" id="PIRSR640198-2"/>
    </source>
</evidence>
<dbReference type="Gene3D" id="1.10.3290.10">
    <property type="entry name" value="Fido-like domain"/>
    <property type="match status" value="1"/>
</dbReference>
<protein>
    <recommendedName>
        <fullName evidence="4">Fido domain-containing protein</fullName>
    </recommendedName>
</protein>
<organism evidence="5 6">
    <name type="scientific">Lactobacillus equicursoris DSM 19284 = JCM 14600 = CIP 110162</name>
    <dbReference type="NCBI Taxonomy" id="1293597"/>
    <lineage>
        <taxon>Bacteria</taxon>
        <taxon>Bacillati</taxon>
        <taxon>Bacillota</taxon>
        <taxon>Bacilli</taxon>
        <taxon>Lactobacillales</taxon>
        <taxon>Lactobacillaceae</taxon>
        <taxon>Lactobacillus</taxon>
    </lineage>
</organism>
<dbReference type="PANTHER" id="PTHR13504">
    <property type="entry name" value="FIDO DOMAIN-CONTAINING PROTEIN DDB_G0283145"/>
    <property type="match status" value="1"/>
</dbReference>
<dbReference type="PROSITE" id="PS51459">
    <property type="entry name" value="FIDO"/>
    <property type="match status" value="1"/>
</dbReference>
<gene>
    <name evidence="5" type="ORF">FC20_GL000138</name>
</gene>
<evidence type="ECO:0000256" key="1">
    <source>
        <dbReference type="PIRSR" id="PIRSR640198-1"/>
    </source>
</evidence>
<evidence type="ECO:0000256" key="3">
    <source>
        <dbReference type="PIRSR" id="PIRSR640198-3"/>
    </source>
</evidence>
<dbReference type="AlphaFoldDB" id="A0A0R1M3W9"/>
<feature type="domain" description="Fido" evidence="4">
    <location>
        <begin position="112"/>
        <end position="254"/>
    </location>
</feature>
<dbReference type="STRING" id="1293597.FC20_GL000138"/>
<keyword evidence="2" id="KW-0547">Nucleotide-binding</keyword>
<dbReference type="SUPFAM" id="SSF140931">
    <property type="entry name" value="Fic-like"/>
    <property type="match status" value="1"/>
</dbReference>
<dbReference type="InterPro" id="IPR036597">
    <property type="entry name" value="Fido-like_dom_sf"/>
</dbReference>
<accession>A0A0R1M3W9</accession>
<dbReference type="InterPro" id="IPR040198">
    <property type="entry name" value="Fido_containing"/>
</dbReference>
<dbReference type="PATRIC" id="fig|1293597.4.peg.139"/>
<evidence type="ECO:0000313" key="6">
    <source>
        <dbReference type="Proteomes" id="UP000051074"/>
    </source>
</evidence>
<feature type="binding site" evidence="2">
    <location>
        <begin position="196"/>
        <end position="203"/>
    </location>
    <ligand>
        <name>ATP</name>
        <dbReference type="ChEBI" id="CHEBI:30616"/>
    </ligand>
</feature>
<evidence type="ECO:0000259" key="4">
    <source>
        <dbReference type="PROSITE" id="PS51459"/>
    </source>
</evidence>